<dbReference type="Pfam" id="PF14257">
    <property type="entry name" value="DUF4349"/>
    <property type="match status" value="1"/>
</dbReference>
<comment type="caution">
    <text evidence="5">The sequence shown here is derived from an EMBL/GenBank/DDBJ whole genome shotgun (WGS) entry which is preliminary data.</text>
</comment>
<dbReference type="Proteomes" id="UP000675163">
    <property type="component" value="Unassembled WGS sequence"/>
</dbReference>
<dbReference type="AlphaFoldDB" id="A0A940T531"/>
<reference evidence="5" key="1">
    <citation type="submission" date="2021-02" db="EMBL/GenBank/DDBJ databases">
        <title>Sequencing the genomes of 1000 actinobacteria strains.</title>
        <authorList>
            <person name="Klenk H.-P."/>
        </authorList>
    </citation>
    <scope>NUCLEOTIDE SEQUENCE</scope>
    <source>
        <strain evidence="5">DSM 22850</strain>
    </source>
</reference>
<proteinExistence type="predicted"/>
<keyword evidence="2" id="KW-0812">Transmembrane</keyword>
<dbReference type="EMBL" id="JAFIDA010000001">
    <property type="protein sequence ID" value="MBP1327434.1"/>
    <property type="molecule type" value="Genomic_DNA"/>
</dbReference>
<keyword evidence="6" id="KW-1185">Reference proteome</keyword>
<feature type="coiled-coil region" evidence="1">
    <location>
        <begin position="203"/>
        <end position="230"/>
    </location>
</feature>
<feature type="signal peptide" evidence="3">
    <location>
        <begin position="1"/>
        <end position="21"/>
    </location>
</feature>
<name>A0A940T531_9MICO</name>
<keyword evidence="3" id="KW-0732">Signal</keyword>
<evidence type="ECO:0000259" key="4">
    <source>
        <dbReference type="Pfam" id="PF14257"/>
    </source>
</evidence>
<evidence type="ECO:0000256" key="3">
    <source>
        <dbReference type="SAM" id="SignalP"/>
    </source>
</evidence>
<organism evidence="5 6">
    <name type="scientific">Leucobacter exalbidus</name>
    <dbReference type="NCBI Taxonomy" id="662960"/>
    <lineage>
        <taxon>Bacteria</taxon>
        <taxon>Bacillati</taxon>
        <taxon>Actinomycetota</taxon>
        <taxon>Actinomycetes</taxon>
        <taxon>Micrococcales</taxon>
        <taxon>Microbacteriaceae</taxon>
        <taxon>Leucobacter</taxon>
    </lineage>
</organism>
<accession>A0A940T531</accession>
<protein>
    <submittedName>
        <fullName evidence="5">Coiled-coil protein SlyX</fullName>
    </submittedName>
</protein>
<sequence>MHRFRLAPLVIVAGLALVGLAGCAGGASSSSSSHTEATLDARLGSSETMAPEVMAPDGMPPGVIAPNASAAGAMAPEVAEPAAAAQHVITTAEIVLESQHPDTAADEVSKVAKQLGGSVESLTVQRATGDAPASATLAVRVPAAAIDDAIAAISQSGTVRSESRSAQDVTASYVDIEARVQALETSVTRLNRLIADATTTSDLLEAESALTQRQQELDGLRAQLAALKDQVQQSTIWVSITAPSVLPGGGPGSFWEGLVTGVSSLAAAAAGALVVLGVLVPWLVVVAVIAFAVVVTVRVRRSHRARAAQPDDQTQALP</sequence>
<feature type="transmembrane region" description="Helical" evidence="2">
    <location>
        <begin position="272"/>
        <end position="297"/>
    </location>
</feature>
<feature type="chain" id="PRO_5039216530" evidence="3">
    <location>
        <begin position="22"/>
        <end position="318"/>
    </location>
</feature>
<gene>
    <name evidence="5" type="ORF">JOF28_002666</name>
</gene>
<keyword evidence="2" id="KW-1133">Transmembrane helix</keyword>
<keyword evidence="2" id="KW-0472">Membrane</keyword>
<dbReference type="InterPro" id="IPR025645">
    <property type="entry name" value="DUF4349"/>
</dbReference>
<evidence type="ECO:0000313" key="6">
    <source>
        <dbReference type="Proteomes" id="UP000675163"/>
    </source>
</evidence>
<dbReference type="PROSITE" id="PS51257">
    <property type="entry name" value="PROKAR_LIPOPROTEIN"/>
    <property type="match status" value="1"/>
</dbReference>
<keyword evidence="1" id="KW-0175">Coiled coil</keyword>
<dbReference type="RefSeq" id="WP_209706257.1">
    <property type="nucleotide sequence ID" value="NZ_JAFIDA010000001.1"/>
</dbReference>
<evidence type="ECO:0000256" key="1">
    <source>
        <dbReference type="SAM" id="Coils"/>
    </source>
</evidence>
<evidence type="ECO:0000256" key="2">
    <source>
        <dbReference type="SAM" id="Phobius"/>
    </source>
</evidence>
<feature type="domain" description="DUF4349" evidence="4">
    <location>
        <begin position="86"/>
        <end position="293"/>
    </location>
</feature>
<evidence type="ECO:0000313" key="5">
    <source>
        <dbReference type="EMBL" id="MBP1327434.1"/>
    </source>
</evidence>